<evidence type="ECO:0000313" key="3">
    <source>
        <dbReference type="EMBL" id="OGK30243.1"/>
    </source>
</evidence>
<evidence type="ECO:0000256" key="2">
    <source>
        <dbReference type="SAM" id="Phobius"/>
    </source>
</evidence>
<evidence type="ECO:0000313" key="4">
    <source>
        <dbReference type="Proteomes" id="UP000178098"/>
    </source>
</evidence>
<reference evidence="3 4" key="1">
    <citation type="journal article" date="2016" name="Nat. Commun.">
        <title>Thousands of microbial genomes shed light on interconnected biogeochemical processes in an aquifer system.</title>
        <authorList>
            <person name="Anantharaman K."/>
            <person name="Brown C.T."/>
            <person name="Hug L.A."/>
            <person name="Sharon I."/>
            <person name="Castelle C.J."/>
            <person name="Probst A.J."/>
            <person name="Thomas B.C."/>
            <person name="Singh A."/>
            <person name="Wilkins M.J."/>
            <person name="Karaoz U."/>
            <person name="Brodie E.L."/>
            <person name="Williams K.H."/>
            <person name="Hubbard S.S."/>
            <person name="Banfield J.F."/>
        </authorList>
    </citation>
    <scope>NUCLEOTIDE SEQUENCE [LARGE SCALE GENOMIC DNA]</scope>
</reference>
<gene>
    <name evidence="3" type="ORF">A3D08_00490</name>
</gene>
<name>A0A1F7HGQ1_9BACT</name>
<evidence type="ECO:0000256" key="1">
    <source>
        <dbReference type="SAM" id="MobiDB-lite"/>
    </source>
</evidence>
<keyword evidence="2" id="KW-0812">Transmembrane</keyword>
<dbReference type="Proteomes" id="UP000178098">
    <property type="component" value="Unassembled WGS sequence"/>
</dbReference>
<sequence length="220" mass="24040">MERKKQRIVSIIIGVILAVLLITIGVRFVQRRASKASQPESITAQRVDADTCKVSAVTSTDEPLLIKYGSTTPTFFYRIEPSQIAPQGNGKYLQEAQIDQVGEEQVTFTVENFENISTTCEPFSNTAGTQDTTANNNVIPTEALSPTAALSEEPSPTQAPEITKSSVEKEGLSMEKATTYYQEHPDAFISACVDEFKDTYMGLAQICGAAYQKHKADSSE</sequence>
<accession>A0A1F7HGQ1</accession>
<proteinExistence type="predicted"/>
<protein>
    <submittedName>
        <fullName evidence="3">Uncharacterized protein</fullName>
    </submittedName>
</protein>
<keyword evidence="2" id="KW-0472">Membrane</keyword>
<feature type="compositionally biased region" description="Polar residues" evidence="1">
    <location>
        <begin position="154"/>
        <end position="165"/>
    </location>
</feature>
<organism evidence="3 4">
    <name type="scientific">Candidatus Roizmanbacteria bacterium RIFCSPHIGHO2_02_FULL_43_11</name>
    <dbReference type="NCBI Taxonomy" id="1802043"/>
    <lineage>
        <taxon>Bacteria</taxon>
        <taxon>Candidatus Roizmaniibacteriota</taxon>
    </lineage>
</organism>
<keyword evidence="2" id="KW-1133">Transmembrane helix</keyword>
<dbReference type="AlphaFoldDB" id="A0A1F7HGQ1"/>
<dbReference type="EMBL" id="MFZT01000031">
    <property type="protein sequence ID" value="OGK30243.1"/>
    <property type="molecule type" value="Genomic_DNA"/>
</dbReference>
<feature type="region of interest" description="Disordered" evidence="1">
    <location>
        <begin position="147"/>
        <end position="169"/>
    </location>
</feature>
<comment type="caution">
    <text evidence="3">The sequence shown here is derived from an EMBL/GenBank/DDBJ whole genome shotgun (WGS) entry which is preliminary data.</text>
</comment>
<feature type="transmembrane region" description="Helical" evidence="2">
    <location>
        <begin position="7"/>
        <end position="29"/>
    </location>
</feature>